<feature type="compositionally biased region" description="Polar residues" evidence="6">
    <location>
        <begin position="551"/>
        <end position="572"/>
    </location>
</feature>
<comment type="caution">
    <text evidence="8">The sequence shown here is derived from an EMBL/GenBank/DDBJ whole genome shotgun (WGS) entry which is preliminary data.</text>
</comment>
<keyword evidence="2" id="KW-0805">Transcription regulation</keyword>
<evidence type="ECO:0000313" key="9">
    <source>
        <dbReference type="Proteomes" id="UP001148299"/>
    </source>
</evidence>
<keyword evidence="1" id="KW-0862">Zinc</keyword>
<proteinExistence type="predicted"/>
<dbReference type="GO" id="GO:0003677">
    <property type="term" value="F:DNA binding"/>
    <property type="evidence" value="ECO:0007669"/>
    <property type="project" value="UniProtKB-KW"/>
</dbReference>
<reference evidence="8" key="1">
    <citation type="submission" date="2022-12" db="EMBL/GenBank/DDBJ databases">
        <authorList>
            <person name="Petersen C."/>
        </authorList>
    </citation>
    <scope>NUCLEOTIDE SEQUENCE</scope>
    <source>
        <strain evidence="8">IBT 35675</strain>
    </source>
</reference>
<evidence type="ECO:0000313" key="8">
    <source>
        <dbReference type="EMBL" id="KAJ5340872.1"/>
    </source>
</evidence>
<dbReference type="GO" id="GO:0008270">
    <property type="term" value="F:zinc ion binding"/>
    <property type="evidence" value="ECO:0007669"/>
    <property type="project" value="InterPro"/>
</dbReference>
<evidence type="ECO:0000259" key="7">
    <source>
        <dbReference type="SMART" id="SM00906"/>
    </source>
</evidence>
<evidence type="ECO:0000256" key="1">
    <source>
        <dbReference type="ARBA" id="ARBA00022833"/>
    </source>
</evidence>
<feature type="region of interest" description="Disordered" evidence="6">
    <location>
        <begin position="542"/>
        <end position="572"/>
    </location>
</feature>
<dbReference type="CDD" id="cd12148">
    <property type="entry name" value="fungal_TF_MHR"/>
    <property type="match status" value="1"/>
</dbReference>
<dbReference type="SMART" id="SM00906">
    <property type="entry name" value="Fungal_trans"/>
    <property type="match status" value="1"/>
</dbReference>
<keyword evidence="9" id="KW-1185">Reference proteome</keyword>
<keyword evidence="3" id="KW-0238">DNA-binding</keyword>
<gene>
    <name evidence="8" type="ORF">N7541_009996</name>
</gene>
<dbReference type="GO" id="GO:0006351">
    <property type="term" value="P:DNA-templated transcription"/>
    <property type="evidence" value="ECO:0007669"/>
    <property type="project" value="InterPro"/>
</dbReference>
<evidence type="ECO:0000256" key="6">
    <source>
        <dbReference type="SAM" id="MobiDB-lite"/>
    </source>
</evidence>
<keyword evidence="4" id="KW-0804">Transcription</keyword>
<feature type="domain" description="Xylanolytic transcriptional activator regulatory" evidence="7">
    <location>
        <begin position="290"/>
        <end position="359"/>
    </location>
</feature>
<dbReference type="PANTHER" id="PTHR47171:SF6">
    <property type="entry name" value="SPECIFIC TRANSCRIPTION FACTOR, PUTATIVE (AFU_ORTHOLOGUE AFUA_2G06130)-RELATED"/>
    <property type="match status" value="1"/>
</dbReference>
<feature type="region of interest" description="Disordered" evidence="6">
    <location>
        <begin position="152"/>
        <end position="178"/>
    </location>
</feature>
<feature type="region of interest" description="Disordered" evidence="6">
    <location>
        <begin position="600"/>
        <end position="619"/>
    </location>
</feature>
<feature type="region of interest" description="Disordered" evidence="6">
    <location>
        <begin position="35"/>
        <end position="120"/>
    </location>
</feature>
<evidence type="ECO:0000256" key="4">
    <source>
        <dbReference type="ARBA" id="ARBA00023163"/>
    </source>
</evidence>
<dbReference type="InterPro" id="IPR052073">
    <property type="entry name" value="Amide_Lactam_Regulators"/>
</dbReference>
<organism evidence="8 9">
    <name type="scientific">Penicillium brevicompactum</name>
    <dbReference type="NCBI Taxonomy" id="5074"/>
    <lineage>
        <taxon>Eukaryota</taxon>
        <taxon>Fungi</taxon>
        <taxon>Dikarya</taxon>
        <taxon>Ascomycota</taxon>
        <taxon>Pezizomycotina</taxon>
        <taxon>Eurotiomycetes</taxon>
        <taxon>Eurotiomycetidae</taxon>
        <taxon>Eurotiales</taxon>
        <taxon>Aspergillaceae</taxon>
        <taxon>Penicillium</taxon>
    </lineage>
</organism>
<accession>A0A9W9QMN7</accession>
<evidence type="ECO:0000256" key="5">
    <source>
        <dbReference type="ARBA" id="ARBA00023242"/>
    </source>
</evidence>
<name>A0A9W9QMN7_PENBR</name>
<dbReference type="Proteomes" id="UP001148299">
    <property type="component" value="Unassembled WGS sequence"/>
</dbReference>
<evidence type="ECO:0000256" key="2">
    <source>
        <dbReference type="ARBA" id="ARBA00023015"/>
    </source>
</evidence>
<dbReference type="Pfam" id="PF04082">
    <property type="entry name" value="Fungal_trans"/>
    <property type="match status" value="1"/>
</dbReference>
<feature type="compositionally biased region" description="Polar residues" evidence="6">
    <location>
        <begin position="600"/>
        <end position="615"/>
    </location>
</feature>
<feature type="compositionally biased region" description="Basic and acidic residues" evidence="6">
    <location>
        <begin position="100"/>
        <end position="116"/>
    </location>
</feature>
<keyword evidence="5" id="KW-0539">Nucleus</keyword>
<feature type="compositionally biased region" description="Polar residues" evidence="6">
    <location>
        <begin position="43"/>
        <end position="63"/>
    </location>
</feature>
<reference evidence="8" key="2">
    <citation type="journal article" date="2023" name="IMA Fungus">
        <title>Comparative genomic study of the Penicillium genus elucidates a diverse pangenome and 15 lateral gene transfer events.</title>
        <authorList>
            <person name="Petersen C."/>
            <person name="Sorensen T."/>
            <person name="Nielsen M.R."/>
            <person name="Sondergaard T.E."/>
            <person name="Sorensen J.L."/>
            <person name="Fitzpatrick D.A."/>
            <person name="Frisvad J.C."/>
            <person name="Nielsen K.L."/>
        </authorList>
    </citation>
    <scope>NUCLEOTIDE SEQUENCE</scope>
    <source>
        <strain evidence="8">IBT 35675</strain>
    </source>
</reference>
<protein>
    <recommendedName>
        <fullName evidence="7">Xylanolytic transcriptional activator regulatory domain-containing protein</fullName>
    </recommendedName>
</protein>
<dbReference type="InterPro" id="IPR007219">
    <property type="entry name" value="XnlR_reg_dom"/>
</dbReference>
<dbReference type="EMBL" id="JAPZBR010000008">
    <property type="protein sequence ID" value="KAJ5340872.1"/>
    <property type="molecule type" value="Genomic_DNA"/>
</dbReference>
<dbReference type="PANTHER" id="PTHR47171">
    <property type="entry name" value="FARA-RELATED"/>
    <property type="match status" value="1"/>
</dbReference>
<evidence type="ECO:0000256" key="3">
    <source>
        <dbReference type="ARBA" id="ARBA00023125"/>
    </source>
</evidence>
<dbReference type="AlphaFoldDB" id="A0A9W9QMN7"/>
<sequence length="663" mass="74519">MELTFLVGSSGANIKRSQARRACNYCRHKKKRCYHNEAHEDSPTSTRSMGSSAISDGQSPPSQRSKRDPITRSRSASPRGIISGVQLQNTTVEIAAPNDSDGRSITEAEEEPRRFACDSNPMATLLENDGLRLQKGNCQKGDVGAWLSPDDYSVEQSEEPSRALLPTARPTSQHDDGRSQDALLDIYFRRIHPVLPILDETMVRNQYKADTQPICLVQAICLVASKDPAAASFLCLGHHAEPLGLERFTSVLYNDLLQSIPRRSERKILTIQVLALLSLHEWGTTGSEDCSLNLAQAIHHAQTLGLHLMRPDQHPSKSPKALFWCLWSLDRWNAAMHGRPLMIHDGDRGQGVDDVVSSFPSTFRVWLKIADKLGETIHHYRPMTKDTDQGDLELPSFDELVEQCEAWDLDTDQLVSLDFVYHSVVILSTHSKGLQGRLQSRMSNIRQEHSILTLASLSCNQDISDYFPLPMIGYTVSIAFSVTYKQLRTTRSPSVRHISLSKLRHFHRCLQKISTTWWSAAVMARLGKRVLNSFQPTIDQERSTDHEIDITRSNSQPELRHTSQNSLELSTNTQYHSNFEVGEASGETEPVSESAHHLNNTHLGSINHSDPNDTTAGPFGSSELEDFDLFFDNFPDLNFPSYSNDQFLSNLDIEDFELVTDRF</sequence>